<dbReference type="SMART" id="SM00192">
    <property type="entry name" value="LDLa"/>
    <property type="match status" value="1"/>
</dbReference>
<feature type="transmembrane region" description="Helical" evidence="8">
    <location>
        <begin position="655"/>
        <end position="680"/>
    </location>
</feature>
<dbReference type="SMART" id="SM00181">
    <property type="entry name" value="EGF"/>
    <property type="match status" value="3"/>
</dbReference>
<feature type="disulfide bond" evidence="7">
    <location>
        <begin position="45"/>
        <end position="60"/>
    </location>
</feature>
<keyword evidence="5 6" id="KW-1015">Disulfide bond</keyword>
<evidence type="ECO:0000256" key="6">
    <source>
        <dbReference type="PROSITE-ProRule" id="PRU00076"/>
    </source>
</evidence>
<keyword evidence="6" id="KW-0245">EGF-like domain</keyword>
<dbReference type="InterPro" id="IPR000742">
    <property type="entry name" value="EGF"/>
</dbReference>
<reference evidence="11" key="1">
    <citation type="submission" date="2021-02" db="EMBL/GenBank/DDBJ databases">
        <authorList>
            <person name="Nowell W R."/>
        </authorList>
    </citation>
    <scope>NUCLEOTIDE SEQUENCE</scope>
</reference>
<dbReference type="GO" id="GO:0004930">
    <property type="term" value="F:G protein-coupled receptor activity"/>
    <property type="evidence" value="ECO:0007669"/>
    <property type="project" value="InterPro"/>
</dbReference>
<dbReference type="InterPro" id="IPR017452">
    <property type="entry name" value="GPCR_Rhodpsn_7TM"/>
</dbReference>
<dbReference type="InterPro" id="IPR002172">
    <property type="entry name" value="LDrepeatLR_classA_rpt"/>
</dbReference>
<dbReference type="SUPFAM" id="SSF81321">
    <property type="entry name" value="Family A G protein-coupled receptor-like"/>
    <property type="match status" value="1"/>
</dbReference>
<evidence type="ECO:0000313" key="11">
    <source>
        <dbReference type="EMBL" id="CAF4143511.1"/>
    </source>
</evidence>
<dbReference type="SUPFAM" id="SSF57196">
    <property type="entry name" value="EGF/Laminin"/>
    <property type="match status" value="1"/>
</dbReference>
<feature type="domain" description="EGF-like" evidence="9">
    <location>
        <begin position="291"/>
        <end position="331"/>
    </location>
</feature>
<dbReference type="GO" id="GO:0016020">
    <property type="term" value="C:membrane"/>
    <property type="evidence" value="ECO:0007669"/>
    <property type="project" value="UniProtKB-SubCell"/>
</dbReference>
<feature type="transmembrane region" description="Helical" evidence="8">
    <location>
        <begin position="622"/>
        <end position="643"/>
    </location>
</feature>
<feature type="disulfide bond" evidence="6">
    <location>
        <begin position="321"/>
        <end position="330"/>
    </location>
</feature>
<dbReference type="InterPro" id="IPR000276">
    <property type="entry name" value="GPCR_Rhodpsn"/>
</dbReference>
<evidence type="ECO:0000256" key="2">
    <source>
        <dbReference type="ARBA" id="ARBA00022692"/>
    </source>
</evidence>
<dbReference type="Gene3D" id="1.20.1070.10">
    <property type="entry name" value="Rhodopsin 7-helix transmembrane proteins"/>
    <property type="match status" value="1"/>
</dbReference>
<dbReference type="PANTHER" id="PTHR47839">
    <property type="entry name" value="DOMAIN PROTEIN, PUTATIVE (AFU_ORTHOLOGUE AFUA_6G04830)-RELATED"/>
    <property type="match status" value="1"/>
</dbReference>
<proteinExistence type="predicted"/>
<dbReference type="InterPro" id="IPR036055">
    <property type="entry name" value="LDL_receptor-like_sf"/>
</dbReference>
<dbReference type="Pfam" id="PF00001">
    <property type="entry name" value="7tm_1"/>
    <property type="match status" value="1"/>
</dbReference>
<sequence>AGDGQLDCMGGRDERNVFVCPDHHILGDRFLCDNATKCLSHTVICNGIIDCYDQTDELICFWTRHRCIENNFACYDNKTCTLDRCSHKYSCPNNEHLFWCPNLYESNYRISKVRRRSNYLLFCGNVELFNTSTASVSGPIKRISNPQLHGYCNRGFYLLSGNGKEPVCFCPPSFYGHRCQYDRLRITIRIRFDRRHRSDLPPLLHVLVVLLHNRTFIIDHQRFVDIDEEFPQKHKAYLIYSYPNLSGNYSVQFQAYDGLELLSVWEYSINTIGVLPVFQLAKILRFPDRSLPWRCLHNHCQNNGSCYMIVNNDENNYFCLCQRGWKGNHCTESVKQNKCSLHALALDEDLCVCPHGYLSPHCFVRNTICEKQTSIFSSTNEICLPFSVLPPHEYWYFRDSSTSDGSSKSMLMLNRRKPNEEAFLLQLLKIYQDYPKLRQQMLIPKLTSFPISFIISTRDLTYNKTLPEIGLLYTYERQRYFVAVHLSMLYINCSNSLRNFTADLNSQPTQCKSISTRSPMILLNTFCWQSEVQSCFYSQNYICYCKMKTNRSECLTYEQRDMQCGHCLNQGYCIQGNLRNSSDFACVCPKCVLGDLCQFATSRFSIEFEMLIEQTQGNRLHLLVPIIFFCFGMIFNTLEISTFMKQNARQAGAGFYLLINGFISQFVLVLLLTRVIYLVFAKQMTLSLITNQILCKSLPYLMTTFKNISMWLMSFVTVERAVAVTWPLHLRLFRTPRFAKLLSIVTLIFLFSSLYTLITEYKIVVRPDRSYISCVREIPLHKRIIVQYTSLAHQLIPFLLNFVAGITVIINLGRSKAHSHQKPSRYTIAEQARQRADLLIGPFICFMSALPQLIILFLDPCNYEERINGETKRNYKANKLHFPSVAKELQWKDLSIIDWIDINPFSQEYIFLKELEHNQSSKIKSKYQLPPSLIYFAENFRKHYLKIWENNKIIQIPFLPSSSPPHINQSTEVILTIPQLVFKETIPLSPSLLPDVIRCFSHCFDISLLGIKSRPDLQTAFDILIDKQYEILTIESAPLYFSYLNKLDGLNKTFIENVSKKSFIPYSSSYLKPSQVFIRSETLSSPDDIVSSGLINYIDYGPEANKFLFSIGVGSSPSAEILAELLIDRQSSYFSQTKENTDEIIKDKLRFYTKFSKQLASISNIKEKFQHEPLKSDLINKPWCLAYRVIENNETIFEIAKPTDVYLNDDHQSVIDLQPLSAPDELDIIKLYEIFGAQWLSETVKRTLIHTGQIFTTERSKQLSELIDYRLDMLFVNKRGEYLENIDEKRLDLLRKTLFVYESEGIQCEITFQDQTIKLDKSTNCSSCVLEYDKNQ</sequence>
<feature type="transmembrane region" description="Helical" evidence="8">
    <location>
        <begin position="795"/>
        <end position="815"/>
    </location>
</feature>
<feature type="transmembrane region" description="Helical" evidence="8">
    <location>
        <begin position="836"/>
        <end position="858"/>
    </location>
</feature>
<dbReference type="PROSITE" id="PS01209">
    <property type="entry name" value="LDLRA_1"/>
    <property type="match status" value="1"/>
</dbReference>
<dbReference type="PANTHER" id="PTHR47839:SF1">
    <property type="entry name" value="DOMAIN PROTEIN, PUTATIVE (AFU_ORTHOLOGUE AFUA_6G04830)-RELATED"/>
    <property type="match status" value="1"/>
</dbReference>
<feature type="transmembrane region" description="Helical" evidence="8">
    <location>
        <begin position="738"/>
        <end position="758"/>
    </location>
</feature>
<keyword evidence="4 8" id="KW-0472">Membrane</keyword>
<dbReference type="CDD" id="cd00054">
    <property type="entry name" value="EGF_CA"/>
    <property type="match status" value="1"/>
</dbReference>
<dbReference type="PROSITE" id="PS01186">
    <property type="entry name" value="EGF_2"/>
    <property type="match status" value="1"/>
</dbReference>
<evidence type="ECO:0000256" key="3">
    <source>
        <dbReference type="ARBA" id="ARBA00022989"/>
    </source>
</evidence>
<evidence type="ECO:0000259" key="9">
    <source>
        <dbReference type="PROSITE" id="PS50026"/>
    </source>
</evidence>
<dbReference type="SUPFAM" id="SSF57424">
    <property type="entry name" value="LDL receptor-like module"/>
    <property type="match status" value="1"/>
</dbReference>
<name>A0A819XNN1_9BILA</name>
<feature type="non-terminal residue" evidence="11">
    <location>
        <position position="1"/>
    </location>
</feature>
<dbReference type="CDD" id="cd00112">
    <property type="entry name" value="LDLa"/>
    <property type="match status" value="1"/>
</dbReference>
<comment type="subcellular location">
    <subcellularLocation>
        <location evidence="1">Membrane</location>
    </subcellularLocation>
</comment>
<evidence type="ECO:0008006" key="13">
    <source>
        <dbReference type="Google" id="ProtNLM"/>
    </source>
</evidence>
<gene>
    <name evidence="11" type="ORF">OXD698_LOCUS37673</name>
</gene>
<comment type="caution">
    <text evidence="11">The sequence shown here is derived from an EMBL/GenBank/DDBJ whole genome shotgun (WGS) entry which is preliminary data.</text>
</comment>
<feature type="transmembrane region" description="Helical" evidence="8">
    <location>
        <begin position="708"/>
        <end position="726"/>
    </location>
</feature>
<dbReference type="Gene3D" id="2.10.25.10">
    <property type="entry name" value="Laminin"/>
    <property type="match status" value="1"/>
</dbReference>
<dbReference type="PROSITE" id="PS00022">
    <property type="entry name" value="EGF_1"/>
    <property type="match status" value="1"/>
</dbReference>
<dbReference type="InterPro" id="IPR023415">
    <property type="entry name" value="LDLR_class-A_CS"/>
</dbReference>
<evidence type="ECO:0000256" key="7">
    <source>
        <dbReference type="PROSITE-ProRule" id="PRU00124"/>
    </source>
</evidence>
<feature type="non-terminal residue" evidence="11">
    <location>
        <position position="1336"/>
    </location>
</feature>
<comment type="caution">
    <text evidence="6">Lacks conserved residue(s) required for the propagation of feature annotation.</text>
</comment>
<dbReference type="Proteomes" id="UP000663844">
    <property type="component" value="Unassembled WGS sequence"/>
</dbReference>
<dbReference type="Gene3D" id="4.10.400.10">
    <property type="entry name" value="Low-density Lipoprotein Receptor"/>
    <property type="match status" value="1"/>
</dbReference>
<dbReference type="InterPro" id="IPR022155">
    <property type="entry name" value="DUF3684"/>
</dbReference>
<dbReference type="EMBL" id="CAJOAZ010006736">
    <property type="protein sequence ID" value="CAF4143511.1"/>
    <property type="molecule type" value="Genomic_DNA"/>
</dbReference>
<dbReference type="Pfam" id="PF12449">
    <property type="entry name" value="DUF3684"/>
    <property type="match status" value="1"/>
</dbReference>
<evidence type="ECO:0000256" key="4">
    <source>
        <dbReference type="ARBA" id="ARBA00023136"/>
    </source>
</evidence>
<keyword evidence="3 8" id="KW-1133">Transmembrane helix</keyword>
<evidence type="ECO:0000313" key="12">
    <source>
        <dbReference type="Proteomes" id="UP000663844"/>
    </source>
</evidence>
<evidence type="ECO:0000256" key="1">
    <source>
        <dbReference type="ARBA" id="ARBA00004370"/>
    </source>
</evidence>
<feature type="domain" description="G-protein coupled receptors family 1 profile" evidence="10">
    <location>
        <begin position="635"/>
        <end position="858"/>
    </location>
</feature>
<evidence type="ECO:0000256" key="5">
    <source>
        <dbReference type="ARBA" id="ARBA00023157"/>
    </source>
</evidence>
<dbReference type="PROSITE" id="PS50068">
    <property type="entry name" value="LDLRA_2"/>
    <property type="match status" value="1"/>
</dbReference>
<protein>
    <recommendedName>
        <fullName evidence="13">EGF-like domain-containing protein</fullName>
    </recommendedName>
</protein>
<evidence type="ECO:0000259" key="10">
    <source>
        <dbReference type="PROSITE" id="PS50262"/>
    </source>
</evidence>
<evidence type="ECO:0000256" key="8">
    <source>
        <dbReference type="SAM" id="Phobius"/>
    </source>
</evidence>
<accession>A0A819XNN1</accession>
<organism evidence="11 12">
    <name type="scientific">Adineta steineri</name>
    <dbReference type="NCBI Taxonomy" id="433720"/>
    <lineage>
        <taxon>Eukaryota</taxon>
        <taxon>Metazoa</taxon>
        <taxon>Spiralia</taxon>
        <taxon>Gnathifera</taxon>
        <taxon>Rotifera</taxon>
        <taxon>Eurotatoria</taxon>
        <taxon>Bdelloidea</taxon>
        <taxon>Adinetida</taxon>
        <taxon>Adinetidae</taxon>
        <taxon>Adineta</taxon>
    </lineage>
</organism>
<dbReference type="PROSITE" id="PS50262">
    <property type="entry name" value="G_PROTEIN_RECEP_F1_2"/>
    <property type="match status" value="1"/>
</dbReference>
<keyword evidence="2 8" id="KW-0812">Transmembrane</keyword>
<dbReference type="PROSITE" id="PS50026">
    <property type="entry name" value="EGF_3"/>
    <property type="match status" value="1"/>
</dbReference>